<dbReference type="AlphaFoldDB" id="A0A1G4S2T2"/>
<protein>
    <submittedName>
        <fullName evidence="1">Uncharacterized protein</fullName>
    </submittedName>
</protein>
<evidence type="ECO:0000313" key="1">
    <source>
        <dbReference type="EMBL" id="SCW63338.1"/>
    </source>
</evidence>
<keyword evidence="2" id="KW-1185">Reference proteome</keyword>
<dbReference type="STRING" id="260084.SAMN02927928_2369"/>
<dbReference type="Proteomes" id="UP000199150">
    <property type="component" value="Unassembled WGS sequence"/>
</dbReference>
<organism evidence="1 2">
    <name type="scientific">Asticcacaulis taihuensis</name>
    <dbReference type="NCBI Taxonomy" id="260084"/>
    <lineage>
        <taxon>Bacteria</taxon>
        <taxon>Pseudomonadati</taxon>
        <taxon>Pseudomonadota</taxon>
        <taxon>Alphaproteobacteria</taxon>
        <taxon>Caulobacterales</taxon>
        <taxon>Caulobacteraceae</taxon>
        <taxon>Asticcacaulis</taxon>
    </lineage>
</organism>
<evidence type="ECO:0000313" key="2">
    <source>
        <dbReference type="Proteomes" id="UP000199150"/>
    </source>
</evidence>
<sequence>MCDTAALISSLSQMSTNGVSVMIGQEAFEEAAATFTALTTARGAIVRTHNALDEVKTQLGCGAMAAGITEAKPPKTGDAIMIEPRRAA</sequence>
<proteinExistence type="predicted"/>
<dbReference type="EMBL" id="FMTS01000003">
    <property type="protein sequence ID" value="SCW63338.1"/>
    <property type="molecule type" value="Genomic_DNA"/>
</dbReference>
<accession>A0A1G4S2T2</accession>
<gene>
    <name evidence="1" type="ORF">SAMN02927928_2369</name>
</gene>
<name>A0A1G4S2T2_9CAUL</name>
<reference evidence="2" key="1">
    <citation type="submission" date="2016-10" db="EMBL/GenBank/DDBJ databases">
        <authorList>
            <person name="Varghese N."/>
            <person name="Submissions S."/>
        </authorList>
    </citation>
    <scope>NUCLEOTIDE SEQUENCE [LARGE SCALE GENOMIC DNA]</scope>
    <source>
        <strain evidence="2">CGMCC 1.3431</strain>
    </source>
</reference>